<proteinExistence type="predicted"/>
<evidence type="ECO:0000313" key="2">
    <source>
        <dbReference type="EnsemblPlants" id="PAC:32963579.CDS.1"/>
    </source>
</evidence>
<evidence type="ECO:0000313" key="1">
    <source>
        <dbReference type="EMBL" id="PNR49948.1"/>
    </source>
</evidence>
<dbReference type="Gramene" id="Pp3c8_20340V3.1">
    <property type="protein sequence ID" value="PAC:32963579.CDS.1"/>
    <property type="gene ID" value="Pp3c8_20340"/>
</dbReference>
<reference evidence="1 3" key="1">
    <citation type="journal article" date="2008" name="Science">
        <title>The Physcomitrella genome reveals evolutionary insights into the conquest of land by plants.</title>
        <authorList>
            <person name="Rensing S."/>
            <person name="Lang D."/>
            <person name="Zimmer A."/>
            <person name="Terry A."/>
            <person name="Salamov A."/>
            <person name="Shapiro H."/>
            <person name="Nishiyama T."/>
            <person name="Perroud P.-F."/>
            <person name="Lindquist E."/>
            <person name="Kamisugi Y."/>
            <person name="Tanahashi T."/>
            <person name="Sakakibara K."/>
            <person name="Fujita T."/>
            <person name="Oishi K."/>
            <person name="Shin-I T."/>
            <person name="Kuroki Y."/>
            <person name="Toyoda A."/>
            <person name="Suzuki Y."/>
            <person name="Hashimoto A."/>
            <person name="Yamaguchi K."/>
            <person name="Sugano A."/>
            <person name="Kohara Y."/>
            <person name="Fujiyama A."/>
            <person name="Anterola A."/>
            <person name="Aoki S."/>
            <person name="Ashton N."/>
            <person name="Barbazuk W.B."/>
            <person name="Barker E."/>
            <person name="Bennetzen J."/>
            <person name="Bezanilla M."/>
            <person name="Blankenship R."/>
            <person name="Cho S.H."/>
            <person name="Dutcher S."/>
            <person name="Estelle M."/>
            <person name="Fawcett J.A."/>
            <person name="Gundlach H."/>
            <person name="Hanada K."/>
            <person name="Heyl A."/>
            <person name="Hicks K.A."/>
            <person name="Hugh J."/>
            <person name="Lohr M."/>
            <person name="Mayer K."/>
            <person name="Melkozernov A."/>
            <person name="Murata T."/>
            <person name="Nelson D."/>
            <person name="Pils B."/>
            <person name="Prigge M."/>
            <person name="Reiss B."/>
            <person name="Renner T."/>
            <person name="Rombauts S."/>
            <person name="Rushton P."/>
            <person name="Sanderfoot A."/>
            <person name="Schween G."/>
            <person name="Shiu S.-H."/>
            <person name="Stueber K."/>
            <person name="Theodoulou F.L."/>
            <person name="Tu H."/>
            <person name="Van de Peer Y."/>
            <person name="Verrier P.J."/>
            <person name="Waters E."/>
            <person name="Wood A."/>
            <person name="Yang L."/>
            <person name="Cove D."/>
            <person name="Cuming A."/>
            <person name="Hasebe M."/>
            <person name="Lucas S."/>
            <person name="Mishler D.B."/>
            <person name="Reski R."/>
            <person name="Grigoriev I."/>
            <person name="Quatrano R.S."/>
            <person name="Boore J.L."/>
        </authorList>
    </citation>
    <scope>NUCLEOTIDE SEQUENCE [LARGE SCALE GENOMIC DNA]</scope>
    <source>
        <strain evidence="2 3">cv. Gransden 2004</strain>
    </source>
</reference>
<reference evidence="1 3" key="2">
    <citation type="journal article" date="2018" name="Plant J.">
        <title>The Physcomitrella patens chromosome-scale assembly reveals moss genome structure and evolution.</title>
        <authorList>
            <person name="Lang D."/>
            <person name="Ullrich K.K."/>
            <person name="Murat F."/>
            <person name="Fuchs J."/>
            <person name="Jenkins J."/>
            <person name="Haas F.B."/>
            <person name="Piednoel M."/>
            <person name="Gundlach H."/>
            <person name="Van Bel M."/>
            <person name="Meyberg R."/>
            <person name="Vives C."/>
            <person name="Morata J."/>
            <person name="Symeonidi A."/>
            <person name="Hiss M."/>
            <person name="Muchero W."/>
            <person name="Kamisugi Y."/>
            <person name="Saleh O."/>
            <person name="Blanc G."/>
            <person name="Decker E.L."/>
            <person name="van Gessel N."/>
            <person name="Grimwood J."/>
            <person name="Hayes R.D."/>
            <person name="Graham S.W."/>
            <person name="Gunter L.E."/>
            <person name="McDaniel S.F."/>
            <person name="Hoernstein S.N.W."/>
            <person name="Larsson A."/>
            <person name="Li F.W."/>
            <person name="Perroud P.F."/>
            <person name="Phillips J."/>
            <person name="Ranjan P."/>
            <person name="Rokshar D.S."/>
            <person name="Rothfels C.J."/>
            <person name="Schneider L."/>
            <person name="Shu S."/>
            <person name="Stevenson D.W."/>
            <person name="Thummler F."/>
            <person name="Tillich M."/>
            <person name="Villarreal Aguilar J.C."/>
            <person name="Widiez T."/>
            <person name="Wong G.K."/>
            <person name="Wymore A."/>
            <person name="Zhang Y."/>
            <person name="Zimmer A.D."/>
            <person name="Quatrano R.S."/>
            <person name="Mayer K.F.X."/>
            <person name="Goodstein D."/>
            <person name="Casacuberta J.M."/>
            <person name="Vandepoele K."/>
            <person name="Reski R."/>
            <person name="Cuming A.C."/>
            <person name="Tuskan G.A."/>
            <person name="Maumus F."/>
            <person name="Salse J."/>
            <person name="Schmutz J."/>
            <person name="Rensing S.A."/>
        </authorList>
    </citation>
    <scope>NUCLEOTIDE SEQUENCE [LARGE SCALE GENOMIC DNA]</scope>
    <source>
        <strain evidence="2 3">cv. Gransden 2004</strain>
    </source>
</reference>
<name>A0A2K1K841_PHYPA</name>
<dbReference type="InParanoid" id="A0A2K1K841"/>
<dbReference type="Proteomes" id="UP000006727">
    <property type="component" value="Chromosome 8"/>
</dbReference>
<accession>A0A2K1K841</accession>
<reference evidence="2" key="3">
    <citation type="submission" date="2020-12" db="UniProtKB">
        <authorList>
            <consortium name="EnsemblPlants"/>
        </authorList>
    </citation>
    <scope>IDENTIFICATION</scope>
</reference>
<dbReference type="EnsemblPlants" id="Pp3c8_20340V3.1">
    <property type="protein sequence ID" value="PAC:32963579.CDS.1"/>
    <property type="gene ID" value="Pp3c8_20340"/>
</dbReference>
<dbReference type="Gramene" id="Pp3c8_20340V3.2">
    <property type="protein sequence ID" value="PAC:32963580.CDS.1"/>
    <property type="gene ID" value="Pp3c8_20340"/>
</dbReference>
<keyword evidence="3" id="KW-1185">Reference proteome</keyword>
<gene>
    <name evidence="1" type="ORF">PHYPA_011845</name>
</gene>
<protein>
    <submittedName>
        <fullName evidence="1 2">Uncharacterized protein</fullName>
    </submittedName>
</protein>
<dbReference type="AlphaFoldDB" id="A0A2K1K841"/>
<sequence>MLCRVAVTQILCVRTLLKHPAHHNPQCPQGYLNHQGRIETCPSCSNVDEP</sequence>
<organism evidence="1">
    <name type="scientific">Physcomitrium patens</name>
    <name type="common">Spreading-leaved earth moss</name>
    <name type="synonym">Physcomitrella patens</name>
    <dbReference type="NCBI Taxonomy" id="3218"/>
    <lineage>
        <taxon>Eukaryota</taxon>
        <taxon>Viridiplantae</taxon>
        <taxon>Streptophyta</taxon>
        <taxon>Embryophyta</taxon>
        <taxon>Bryophyta</taxon>
        <taxon>Bryophytina</taxon>
        <taxon>Bryopsida</taxon>
        <taxon>Funariidae</taxon>
        <taxon>Funariales</taxon>
        <taxon>Funariaceae</taxon>
        <taxon>Physcomitrium</taxon>
    </lineage>
</organism>
<dbReference type="PaxDb" id="3218-PP1S285_6V6.1"/>
<dbReference type="EMBL" id="ABEU02000008">
    <property type="protein sequence ID" value="PNR49948.1"/>
    <property type="molecule type" value="Genomic_DNA"/>
</dbReference>
<evidence type="ECO:0000313" key="3">
    <source>
        <dbReference type="Proteomes" id="UP000006727"/>
    </source>
</evidence>
<dbReference type="EnsemblPlants" id="Pp3c8_20340V3.2">
    <property type="protein sequence ID" value="PAC:32963580.CDS.1"/>
    <property type="gene ID" value="Pp3c8_20340"/>
</dbReference>